<sequence length="330" mass="36051">MRANKQLAAYIGVFVFVLLLNFWLPRLLPGGPVEFLTGGEEGAVFVSEAQKKAMLDYYHLDGSLWDQFTLYLQGLFSLDFGLSFSFKAPVVDIIAARLPWTVLIVGISTLLSLLIGLTAGLLSAWRHPGKTDRGLFLGMLSLSAVPEFLIGMLLLIVLAVNWSFFPLGGAETAFYRAEHWWDRAADVARHALLPVVTLTAGSLAGLYLLMRNEAIRVRGEPFVEFASAKGIGDRAVLLRHVARNAALPLVTIIVMRMGGLVAGSVLAETVFAYPGVGKLLQEAIHARDYPLLHGLFLMMTVVVLGLNAVADLIYPRLDPRIRTPNRGDPA</sequence>
<evidence type="ECO:0000256" key="4">
    <source>
        <dbReference type="ARBA" id="ARBA00022989"/>
    </source>
</evidence>
<evidence type="ECO:0000256" key="3">
    <source>
        <dbReference type="ARBA" id="ARBA00022692"/>
    </source>
</evidence>
<feature type="domain" description="ABC transmembrane type-1" evidence="7">
    <location>
        <begin position="98"/>
        <end position="310"/>
    </location>
</feature>
<evidence type="ECO:0000256" key="6">
    <source>
        <dbReference type="RuleBase" id="RU363032"/>
    </source>
</evidence>
<dbReference type="Pfam" id="PF00528">
    <property type="entry name" value="BPD_transp_1"/>
    <property type="match status" value="1"/>
</dbReference>
<dbReference type="PROSITE" id="PS50928">
    <property type="entry name" value="ABC_TM1"/>
    <property type="match status" value="1"/>
</dbReference>
<dbReference type="PANTHER" id="PTHR43376">
    <property type="entry name" value="OLIGOPEPTIDE TRANSPORT SYSTEM PERMEASE PROTEIN"/>
    <property type="match status" value="1"/>
</dbReference>
<evidence type="ECO:0000256" key="5">
    <source>
        <dbReference type="ARBA" id="ARBA00023136"/>
    </source>
</evidence>
<feature type="transmembrane region" description="Helical" evidence="6">
    <location>
        <begin position="100"/>
        <end position="122"/>
    </location>
</feature>
<keyword evidence="5 6" id="KW-0472">Membrane</keyword>
<evidence type="ECO:0000256" key="2">
    <source>
        <dbReference type="ARBA" id="ARBA00022448"/>
    </source>
</evidence>
<dbReference type="EMBL" id="VDCQ01000046">
    <property type="protein sequence ID" value="TNJ63217.1"/>
    <property type="molecule type" value="Genomic_DNA"/>
</dbReference>
<gene>
    <name evidence="8" type="ORF">FE784_26490</name>
</gene>
<dbReference type="GO" id="GO:0055085">
    <property type="term" value="P:transmembrane transport"/>
    <property type="evidence" value="ECO:0007669"/>
    <property type="project" value="InterPro"/>
</dbReference>
<dbReference type="Proteomes" id="UP000307943">
    <property type="component" value="Unassembled WGS sequence"/>
</dbReference>
<protein>
    <submittedName>
        <fullName evidence="8">ABC transporter permease</fullName>
    </submittedName>
</protein>
<proteinExistence type="inferred from homology"/>
<evidence type="ECO:0000256" key="1">
    <source>
        <dbReference type="ARBA" id="ARBA00004141"/>
    </source>
</evidence>
<dbReference type="GO" id="GO:0005886">
    <property type="term" value="C:plasma membrane"/>
    <property type="evidence" value="ECO:0007669"/>
    <property type="project" value="UniProtKB-SubCell"/>
</dbReference>
<comment type="similarity">
    <text evidence="6">Belongs to the binding-protein-dependent transport system permease family.</text>
</comment>
<dbReference type="PANTHER" id="PTHR43376:SF1">
    <property type="entry name" value="OLIGOPEPTIDE TRANSPORT SYSTEM PERMEASE PROTEIN"/>
    <property type="match status" value="1"/>
</dbReference>
<dbReference type="OrthoDB" id="24153at2"/>
<dbReference type="CDD" id="cd06261">
    <property type="entry name" value="TM_PBP2"/>
    <property type="match status" value="1"/>
</dbReference>
<reference evidence="8 9" key="1">
    <citation type="submission" date="2019-05" db="EMBL/GenBank/DDBJ databases">
        <title>We sequenced the genome of Paenibacillus hemerocallicola KCTC 33185 for further insight into its adaptation and study the phylogeny of Paenibacillus.</title>
        <authorList>
            <person name="Narsing Rao M.P."/>
        </authorList>
    </citation>
    <scope>NUCLEOTIDE SEQUENCE [LARGE SCALE GENOMIC DNA]</scope>
    <source>
        <strain evidence="8 9">KCTC 33185</strain>
    </source>
</reference>
<feature type="transmembrane region" description="Helical" evidence="6">
    <location>
        <begin position="291"/>
        <end position="314"/>
    </location>
</feature>
<comment type="subcellular location">
    <subcellularLocation>
        <location evidence="6">Cell membrane</location>
        <topology evidence="6">Multi-pass membrane protein</topology>
    </subcellularLocation>
    <subcellularLocation>
        <location evidence="1">Membrane</location>
        <topology evidence="1">Multi-pass membrane protein</topology>
    </subcellularLocation>
</comment>
<evidence type="ECO:0000313" key="8">
    <source>
        <dbReference type="EMBL" id="TNJ63217.1"/>
    </source>
</evidence>
<feature type="transmembrane region" description="Helical" evidence="6">
    <location>
        <begin position="246"/>
        <end position="271"/>
    </location>
</feature>
<accession>A0A5C4T4H6</accession>
<organism evidence="8 9">
    <name type="scientific">Paenibacillus hemerocallicola</name>
    <dbReference type="NCBI Taxonomy" id="1172614"/>
    <lineage>
        <taxon>Bacteria</taxon>
        <taxon>Bacillati</taxon>
        <taxon>Bacillota</taxon>
        <taxon>Bacilli</taxon>
        <taxon>Bacillales</taxon>
        <taxon>Paenibacillaceae</taxon>
        <taxon>Paenibacillus</taxon>
    </lineage>
</organism>
<keyword evidence="2 6" id="KW-0813">Transport</keyword>
<evidence type="ECO:0000313" key="9">
    <source>
        <dbReference type="Proteomes" id="UP000307943"/>
    </source>
</evidence>
<keyword evidence="9" id="KW-1185">Reference proteome</keyword>
<dbReference type="AlphaFoldDB" id="A0A5C4T4H6"/>
<keyword evidence="4 6" id="KW-1133">Transmembrane helix</keyword>
<dbReference type="RefSeq" id="WP_139605271.1">
    <property type="nucleotide sequence ID" value="NZ_VDCQ01000046.1"/>
</dbReference>
<dbReference type="SUPFAM" id="SSF161098">
    <property type="entry name" value="MetI-like"/>
    <property type="match status" value="1"/>
</dbReference>
<feature type="transmembrane region" description="Helical" evidence="6">
    <location>
        <begin position="191"/>
        <end position="210"/>
    </location>
</feature>
<dbReference type="Gene3D" id="1.10.3720.10">
    <property type="entry name" value="MetI-like"/>
    <property type="match status" value="1"/>
</dbReference>
<comment type="caution">
    <text evidence="8">The sequence shown here is derived from an EMBL/GenBank/DDBJ whole genome shotgun (WGS) entry which is preliminary data.</text>
</comment>
<dbReference type="InterPro" id="IPR035906">
    <property type="entry name" value="MetI-like_sf"/>
</dbReference>
<evidence type="ECO:0000259" key="7">
    <source>
        <dbReference type="PROSITE" id="PS50928"/>
    </source>
</evidence>
<keyword evidence="3 6" id="KW-0812">Transmembrane</keyword>
<feature type="transmembrane region" description="Helical" evidence="6">
    <location>
        <begin position="7"/>
        <end position="24"/>
    </location>
</feature>
<name>A0A5C4T4H6_9BACL</name>
<feature type="transmembrane region" description="Helical" evidence="6">
    <location>
        <begin position="134"/>
        <end position="160"/>
    </location>
</feature>
<dbReference type="InterPro" id="IPR000515">
    <property type="entry name" value="MetI-like"/>
</dbReference>